<name>A0ABW5LIZ0_9FLAO</name>
<feature type="transmembrane region" description="Helical" evidence="1">
    <location>
        <begin position="313"/>
        <end position="337"/>
    </location>
</feature>
<evidence type="ECO:0000313" key="4">
    <source>
        <dbReference type="Proteomes" id="UP001597319"/>
    </source>
</evidence>
<evidence type="ECO:0000313" key="3">
    <source>
        <dbReference type="EMBL" id="MFD2564828.1"/>
    </source>
</evidence>
<feature type="domain" description="Acyltransferase 3" evidence="2">
    <location>
        <begin position="6"/>
        <end position="328"/>
    </location>
</feature>
<dbReference type="Pfam" id="PF01757">
    <property type="entry name" value="Acyl_transf_3"/>
    <property type="match status" value="1"/>
</dbReference>
<proteinExistence type="predicted"/>
<evidence type="ECO:0000259" key="2">
    <source>
        <dbReference type="Pfam" id="PF01757"/>
    </source>
</evidence>
<dbReference type="InterPro" id="IPR050879">
    <property type="entry name" value="Acyltransferase_3"/>
</dbReference>
<dbReference type="GO" id="GO:0016746">
    <property type="term" value="F:acyltransferase activity"/>
    <property type="evidence" value="ECO:0007669"/>
    <property type="project" value="UniProtKB-KW"/>
</dbReference>
<organism evidence="3 4">
    <name type="scientific">Aquimarina rubra</name>
    <dbReference type="NCBI Taxonomy" id="1920033"/>
    <lineage>
        <taxon>Bacteria</taxon>
        <taxon>Pseudomonadati</taxon>
        <taxon>Bacteroidota</taxon>
        <taxon>Flavobacteriia</taxon>
        <taxon>Flavobacteriales</taxon>
        <taxon>Flavobacteriaceae</taxon>
        <taxon>Aquimarina</taxon>
    </lineage>
</organism>
<dbReference type="InterPro" id="IPR002656">
    <property type="entry name" value="Acyl_transf_3_dom"/>
</dbReference>
<accession>A0ABW5LIZ0</accession>
<gene>
    <name evidence="3" type="ORF">ACFSR1_19270</name>
</gene>
<feature type="transmembrane region" description="Helical" evidence="1">
    <location>
        <begin position="246"/>
        <end position="262"/>
    </location>
</feature>
<feature type="transmembrane region" description="Helical" evidence="1">
    <location>
        <begin position="170"/>
        <end position="190"/>
    </location>
</feature>
<keyword evidence="3" id="KW-0808">Transferase</keyword>
<feature type="transmembrane region" description="Helical" evidence="1">
    <location>
        <begin position="224"/>
        <end position="240"/>
    </location>
</feature>
<evidence type="ECO:0000256" key="1">
    <source>
        <dbReference type="SAM" id="Phobius"/>
    </source>
</evidence>
<feature type="transmembrane region" description="Helical" evidence="1">
    <location>
        <begin position="283"/>
        <end position="301"/>
    </location>
</feature>
<keyword evidence="1" id="KW-1133">Transmembrane helix</keyword>
<keyword evidence="1" id="KW-0472">Membrane</keyword>
<dbReference type="Proteomes" id="UP001597319">
    <property type="component" value="Unassembled WGS sequence"/>
</dbReference>
<sequence length="349" mass="41201">MRILPNLNFLRFFLAMAVLVFHVPQMSKNMGLAAFNSFPIFNKGTEAVNVFFALSGFLIIRKLWIEKDKGMISIKKFYMRRILRIIPLYLLIVVFGFLYYRVFLELVGIPFENNYSFIEAILLFLFFLPNIAAVDLRPGGILEILWSIGIEEQFYLLIAPVFGVLKKHKIMLFLSVFTVLYFILFHNLGILSKYKFLYFYFSFGGLIGILSEKRLIKLNKTGKFILAILFIIYFFSNWFYILPTPYYNAISVFLFGFFILSISEEPIFMINNKLINYFGKISYGIYVYHPLAMHLMIFLFLKLSAKFSIPNYIIIISVNFFVITLTILIAHFSYKYYELYFLKLKNKFR</sequence>
<feature type="transmembrane region" description="Helical" evidence="1">
    <location>
        <begin position="196"/>
        <end position="212"/>
    </location>
</feature>
<feature type="transmembrane region" description="Helical" evidence="1">
    <location>
        <begin position="9"/>
        <end position="27"/>
    </location>
</feature>
<protein>
    <submittedName>
        <fullName evidence="3">Acyltransferase family protein</fullName>
        <ecNumber evidence="3">2.3.-.-</ecNumber>
    </submittedName>
</protein>
<feature type="transmembrane region" description="Helical" evidence="1">
    <location>
        <begin position="115"/>
        <end position="134"/>
    </location>
</feature>
<feature type="transmembrane region" description="Helical" evidence="1">
    <location>
        <begin position="85"/>
        <end position="103"/>
    </location>
</feature>
<dbReference type="PANTHER" id="PTHR23028">
    <property type="entry name" value="ACETYLTRANSFERASE"/>
    <property type="match status" value="1"/>
</dbReference>
<dbReference type="RefSeq" id="WP_378294685.1">
    <property type="nucleotide sequence ID" value="NZ_JBHULE010000027.1"/>
</dbReference>
<keyword evidence="3" id="KW-0012">Acyltransferase</keyword>
<feature type="transmembrane region" description="Helical" evidence="1">
    <location>
        <begin position="47"/>
        <end position="64"/>
    </location>
</feature>
<dbReference type="EMBL" id="JBHULE010000027">
    <property type="protein sequence ID" value="MFD2564828.1"/>
    <property type="molecule type" value="Genomic_DNA"/>
</dbReference>
<dbReference type="EC" id="2.3.-.-" evidence="3"/>
<keyword evidence="1" id="KW-0812">Transmembrane</keyword>
<dbReference type="PANTHER" id="PTHR23028:SF53">
    <property type="entry name" value="ACYL_TRANSF_3 DOMAIN-CONTAINING PROTEIN"/>
    <property type="match status" value="1"/>
</dbReference>
<reference evidence="4" key="1">
    <citation type="journal article" date="2019" name="Int. J. Syst. Evol. Microbiol.">
        <title>The Global Catalogue of Microorganisms (GCM) 10K type strain sequencing project: providing services to taxonomists for standard genome sequencing and annotation.</title>
        <authorList>
            <consortium name="The Broad Institute Genomics Platform"/>
            <consortium name="The Broad Institute Genome Sequencing Center for Infectious Disease"/>
            <person name="Wu L."/>
            <person name="Ma J."/>
        </authorList>
    </citation>
    <scope>NUCLEOTIDE SEQUENCE [LARGE SCALE GENOMIC DNA]</scope>
    <source>
        <strain evidence="4">KCTC 52274</strain>
    </source>
</reference>
<comment type="caution">
    <text evidence="3">The sequence shown here is derived from an EMBL/GenBank/DDBJ whole genome shotgun (WGS) entry which is preliminary data.</text>
</comment>
<keyword evidence="4" id="KW-1185">Reference proteome</keyword>